<evidence type="ECO:0000313" key="7">
    <source>
        <dbReference type="EMBL" id="CAI8585699.1"/>
    </source>
</evidence>
<gene>
    <name evidence="7" type="ORF">VFH_I219720</name>
</gene>
<dbReference type="EMBL" id="OX451736">
    <property type="protein sequence ID" value="CAI8585699.1"/>
    <property type="molecule type" value="Genomic_DNA"/>
</dbReference>
<keyword evidence="5" id="KW-0539">Nucleus</keyword>
<reference evidence="7 8" key="1">
    <citation type="submission" date="2023-01" db="EMBL/GenBank/DDBJ databases">
        <authorList>
            <person name="Kreplak J."/>
        </authorList>
    </citation>
    <scope>NUCLEOTIDE SEQUENCE [LARGE SCALE GENOMIC DNA]</scope>
</reference>
<evidence type="ECO:0000256" key="4">
    <source>
        <dbReference type="ARBA" id="ARBA00023163"/>
    </source>
</evidence>
<dbReference type="PANTHER" id="PTHR31391:SF64">
    <property type="entry name" value="B3 DOMAIN-CONTAINING PROTEIN OS06G0112300"/>
    <property type="match status" value="1"/>
</dbReference>
<keyword evidence="8" id="KW-1185">Reference proteome</keyword>
<keyword evidence="4" id="KW-0804">Transcription</keyword>
<evidence type="ECO:0000256" key="3">
    <source>
        <dbReference type="ARBA" id="ARBA00023125"/>
    </source>
</evidence>
<dbReference type="SUPFAM" id="SSF101936">
    <property type="entry name" value="DNA-binding pseudobarrel domain"/>
    <property type="match status" value="1"/>
</dbReference>
<dbReference type="InterPro" id="IPR044837">
    <property type="entry name" value="REM16-like"/>
</dbReference>
<dbReference type="InterPro" id="IPR003340">
    <property type="entry name" value="B3_DNA-bd"/>
</dbReference>
<dbReference type="SMART" id="SM01019">
    <property type="entry name" value="B3"/>
    <property type="match status" value="1"/>
</dbReference>
<evidence type="ECO:0000313" key="8">
    <source>
        <dbReference type="Proteomes" id="UP001157006"/>
    </source>
</evidence>
<comment type="subcellular location">
    <subcellularLocation>
        <location evidence="1">Nucleus</location>
    </subcellularLocation>
</comment>
<dbReference type="PROSITE" id="PS50863">
    <property type="entry name" value="B3"/>
    <property type="match status" value="1"/>
</dbReference>
<evidence type="ECO:0000256" key="1">
    <source>
        <dbReference type="ARBA" id="ARBA00004123"/>
    </source>
</evidence>
<accession>A0AAV0YLY7</accession>
<dbReference type="PANTHER" id="PTHR31391">
    <property type="entry name" value="B3 DOMAIN-CONTAINING PROTEIN OS11G0197600-RELATED"/>
    <property type="match status" value="1"/>
</dbReference>
<evidence type="ECO:0000259" key="6">
    <source>
        <dbReference type="PROSITE" id="PS50863"/>
    </source>
</evidence>
<dbReference type="Proteomes" id="UP001157006">
    <property type="component" value="Chromosome 1L"/>
</dbReference>
<name>A0AAV0YLY7_VICFA</name>
<organism evidence="7 8">
    <name type="scientific">Vicia faba</name>
    <name type="common">Broad bean</name>
    <name type="synonym">Faba vulgaris</name>
    <dbReference type="NCBI Taxonomy" id="3906"/>
    <lineage>
        <taxon>Eukaryota</taxon>
        <taxon>Viridiplantae</taxon>
        <taxon>Streptophyta</taxon>
        <taxon>Embryophyta</taxon>
        <taxon>Tracheophyta</taxon>
        <taxon>Spermatophyta</taxon>
        <taxon>Magnoliopsida</taxon>
        <taxon>eudicotyledons</taxon>
        <taxon>Gunneridae</taxon>
        <taxon>Pentapetalae</taxon>
        <taxon>rosids</taxon>
        <taxon>fabids</taxon>
        <taxon>Fabales</taxon>
        <taxon>Fabaceae</taxon>
        <taxon>Papilionoideae</taxon>
        <taxon>50 kb inversion clade</taxon>
        <taxon>NPAAA clade</taxon>
        <taxon>Hologalegina</taxon>
        <taxon>IRL clade</taxon>
        <taxon>Fabeae</taxon>
        <taxon>Vicia</taxon>
    </lineage>
</organism>
<dbReference type="InterPro" id="IPR015300">
    <property type="entry name" value="DNA-bd_pseudobarrel_sf"/>
</dbReference>
<proteinExistence type="predicted"/>
<keyword evidence="3" id="KW-0238">DNA-binding</keyword>
<dbReference type="CDD" id="cd10017">
    <property type="entry name" value="B3_DNA"/>
    <property type="match status" value="1"/>
</dbReference>
<sequence>MCQKLPSSEVPTILNCHGKSWDMAYNGQNKYKQFDTIGWRNFVKDNNLKVGDMCVFELKENSEEKIVFEVQILRGEFPGTDECEEDQIFVSGFSGTGENDSPYVID</sequence>
<evidence type="ECO:0000256" key="2">
    <source>
        <dbReference type="ARBA" id="ARBA00023015"/>
    </source>
</evidence>
<protein>
    <recommendedName>
        <fullName evidence="6">TF-B3 domain-containing protein</fullName>
    </recommendedName>
</protein>
<dbReference type="AlphaFoldDB" id="A0AAV0YLY7"/>
<dbReference type="GO" id="GO:0003677">
    <property type="term" value="F:DNA binding"/>
    <property type="evidence" value="ECO:0007669"/>
    <property type="project" value="UniProtKB-KW"/>
</dbReference>
<dbReference type="Pfam" id="PF02362">
    <property type="entry name" value="B3"/>
    <property type="match status" value="1"/>
</dbReference>
<dbReference type="GO" id="GO:0005634">
    <property type="term" value="C:nucleus"/>
    <property type="evidence" value="ECO:0007669"/>
    <property type="project" value="UniProtKB-SubCell"/>
</dbReference>
<feature type="domain" description="TF-B3" evidence="6">
    <location>
        <begin position="1"/>
        <end position="76"/>
    </location>
</feature>
<dbReference type="Gene3D" id="2.40.330.10">
    <property type="entry name" value="DNA-binding pseudobarrel domain"/>
    <property type="match status" value="1"/>
</dbReference>
<keyword evidence="2" id="KW-0805">Transcription regulation</keyword>
<evidence type="ECO:0000256" key="5">
    <source>
        <dbReference type="ARBA" id="ARBA00023242"/>
    </source>
</evidence>